<keyword evidence="4" id="KW-1133">Transmembrane helix</keyword>
<organism evidence="5 6">
    <name type="scientific">Azorhizobium oxalatiphilum</name>
    <dbReference type="NCBI Taxonomy" id="980631"/>
    <lineage>
        <taxon>Bacteria</taxon>
        <taxon>Pseudomonadati</taxon>
        <taxon>Pseudomonadota</taxon>
        <taxon>Alphaproteobacteria</taxon>
        <taxon>Hyphomicrobiales</taxon>
        <taxon>Xanthobacteraceae</taxon>
        <taxon>Azorhizobium</taxon>
    </lineage>
</organism>
<keyword evidence="4" id="KW-0472">Membrane</keyword>
<gene>
    <name evidence="5" type="primary">cycH</name>
    <name evidence="5" type="ORF">GCM10007301_10970</name>
</gene>
<evidence type="ECO:0000256" key="4">
    <source>
        <dbReference type="SAM" id="Phobius"/>
    </source>
</evidence>
<reference evidence="5" key="2">
    <citation type="submission" date="2020-09" db="EMBL/GenBank/DDBJ databases">
        <authorList>
            <person name="Sun Q."/>
            <person name="Sedlacek I."/>
        </authorList>
    </citation>
    <scope>NUCLEOTIDE SEQUENCE</scope>
    <source>
        <strain evidence="5">CCM 7897</strain>
    </source>
</reference>
<dbReference type="PANTHER" id="PTHR47870">
    <property type="entry name" value="CYTOCHROME C-TYPE BIOGENESIS PROTEIN CCMH"/>
    <property type="match status" value="1"/>
</dbReference>
<comment type="subcellular location">
    <subcellularLocation>
        <location evidence="1">Cell envelope</location>
    </subcellularLocation>
</comment>
<feature type="region of interest" description="Disordered" evidence="3">
    <location>
        <begin position="278"/>
        <end position="303"/>
    </location>
</feature>
<dbReference type="InterPro" id="IPR051263">
    <property type="entry name" value="C-type_cytochrome_biogenesis"/>
</dbReference>
<dbReference type="Pfam" id="PF13432">
    <property type="entry name" value="TPR_16"/>
    <property type="match status" value="2"/>
</dbReference>
<keyword evidence="6" id="KW-1185">Reference proteome</keyword>
<keyword evidence="2" id="KW-0201">Cytochrome c-type biogenesis</keyword>
<feature type="transmembrane region" description="Helical" evidence="4">
    <location>
        <begin position="96"/>
        <end position="116"/>
    </location>
</feature>
<evidence type="ECO:0000256" key="3">
    <source>
        <dbReference type="SAM" id="MobiDB-lite"/>
    </source>
</evidence>
<dbReference type="GO" id="GO:0005886">
    <property type="term" value="C:plasma membrane"/>
    <property type="evidence" value="ECO:0007669"/>
    <property type="project" value="TreeGrafter"/>
</dbReference>
<evidence type="ECO:0000313" key="5">
    <source>
        <dbReference type="EMBL" id="GGF53323.1"/>
    </source>
</evidence>
<dbReference type="SUPFAM" id="SSF48452">
    <property type="entry name" value="TPR-like"/>
    <property type="match status" value="1"/>
</dbReference>
<dbReference type="GO" id="GO:0030313">
    <property type="term" value="C:cell envelope"/>
    <property type="evidence" value="ECO:0007669"/>
    <property type="project" value="UniProtKB-SubCell"/>
</dbReference>
<name>A0A917F8H9_9HYPH</name>
<dbReference type="Proteomes" id="UP000606044">
    <property type="component" value="Unassembled WGS sequence"/>
</dbReference>
<sequence length="390" mass="40469">MTSAPLFVAFAAMTAIAIMAVLWPLSRRRLARSERAADLAVYRDQLAEVVRDQAAGRLSAEQAEAARIEVNRRILAAGARDDAAGEGTGSTGRRRAAALFALLLVPAVGAGLYMTLGSPAVPGAPLAARLAAPPDGNDIAILVRRVEEHLSANPNDGRGYEILAPVYARLGRLDDSAQAYRAAIRTLGPSVERYSALGEVLTAAADGMVPQDAVKAFTAAVDIDPRAVKARYFLGLAAEQDGRKADAVALWRSMLDEASANAPWRPLVEAALTRAGAAPKAGAPNTGAPAVSAPQAAAPGPSAEDVAAAQQATPEQRSAMVMGMVSRLEERLAAEPKDLDGWLRLARAWSVLGDKAKAGAALQSAMTAFTGDEDAGRRIEAARADLGLGG</sequence>
<dbReference type="NCBIfam" id="TIGR03142">
    <property type="entry name" value="cytochro_ccmI"/>
    <property type="match status" value="1"/>
</dbReference>
<dbReference type="InterPro" id="IPR017560">
    <property type="entry name" value="Cyt_c_biogenesis_CcmI"/>
</dbReference>
<reference evidence="5" key="1">
    <citation type="journal article" date="2014" name="Int. J. Syst. Evol. Microbiol.">
        <title>Complete genome sequence of Corynebacterium casei LMG S-19264T (=DSM 44701T), isolated from a smear-ripened cheese.</title>
        <authorList>
            <consortium name="US DOE Joint Genome Institute (JGI-PGF)"/>
            <person name="Walter F."/>
            <person name="Albersmeier A."/>
            <person name="Kalinowski J."/>
            <person name="Ruckert C."/>
        </authorList>
    </citation>
    <scope>NUCLEOTIDE SEQUENCE</scope>
    <source>
        <strain evidence="5">CCM 7897</strain>
    </source>
</reference>
<protein>
    <submittedName>
        <fullName evidence="5">Cytochrome c-type biogenesis protein CycH</fullName>
    </submittedName>
</protein>
<feature type="compositionally biased region" description="Low complexity" evidence="3">
    <location>
        <begin position="287"/>
        <end position="303"/>
    </location>
</feature>
<dbReference type="EMBL" id="BMCT01000001">
    <property type="protein sequence ID" value="GGF53323.1"/>
    <property type="molecule type" value="Genomic_DNA"/>
</dbReference>
<accession>A0A917F8H9</accession>
<dbReference type="PANTHER" id="PTHR47870:SF1">
    <property type="entry name" value="CYTOCHROME C-TYPE BIOGENESIS PROTEIN CCMH"/>
    <property type="match status" value="1"/>
</dbReference>
<evidence type="ECO:0000313" key="6">
    <source>
        <dbReference type="Proteomes" id="UP000606044"/>
    </source>
</evidence>
<keyword evidence="4" id="KW-0812">Transmembrane</keyword>
<dbReference type="InterPro" id="IPR011990">
    <property type="entry name" value="TPR-like_helical_dom_sf"/>
</dbReference>
<evidence type="ECO:0000256" key="2">
    <source>
        <dbReference type="ARBA" id="ARBA00022748"/>
    </source>
</evidence>
<proteinExistence type="predicted"/>
<comment type="caution">
    <text evidence="5">The sequence shown here is derived from an EMBL/GenBank/DDBJ whole genome shotgun (WGS) entry which is preliminary data.</text>
</comment>
<evidence type="ECO:0000256" key="1">
    <source>
        <dbReference type="ARBA" id="ARBA00004196"/>
    </source>
</evidence>
<dbReference type="Gene3D" id="1.25.40.10">
    <property type="entry name" value="Tetratricopeptide repeat domain"/>
    <property type="match status" value="2"/>
</dbReference>
<feature type="transmembrane region" description="Helical" evidence="4">
    <location>
        <begin position="6"/>
        <end position="25"/>
    </location>
</feature>
<dbReference type="AlphaFoldDB" id="A0A917F8H9"/>
<dbReference type="GO" id="GO:0017004">
    <property type="term" value="P:cytochrome complex assembly"/>
    <property type="evidence" value="ECO:0007669"/>
    <property type="project" value="UniProtKB-KW"/>
</dbReference>